<dbReference type="Proteomes" id="UP000006251">
    <property type="component" value="Unassembled WGS sequence"/>
</dbReference>
<dbReference type="Pfam" id="PF13469">
    <property type="entry name" value="Sulfotransfer_3"/>
    <property type="match status" value="1"/>
</dbReference>
<keyword evidence="2" id="KW-0328">Glycosyltransferase</keyword>
<dbReference type="EMBL" id="BAEQ01000014">
    <property type="protein sequence ID" value="GAC27656.1"/>
    <property type="molecule type" value="Genomic_DNA"/>
</dbReference>
<dbReference type="SUPFAM" id="SSF52540">
    <property type="entry name" value="P-loop containing nucleoside triphosphate hydrolases"/>
    <property type="match status" value="1"/>
</dbReference>
<dbReference type="InterPro" id="IPR027417">
    <property type="entry name" value="P-loop_NTPase"/>
</dbReference>
<feature type="repeat" description="TPR" evidence="1">
    <location>
        <begin position="242"/>
        <end position="275"/>
    </location>
</feature>
<dbReference type="PANTHER" id="PTHR44998">
    <property type="match status" value="1"/>
</dbReference>
<keyword evidence="3" id="KW-1185">Reference proteome</keyword>
<dbReference type="InterPro" id="IPR011990">
    <property type="entry name" value="TPR-like_helical_dom_sf"/>
</dbReference>
<dbReference type="STRING" id="1121922.GCA_000428905_01879"/>
<dbReference type="OrthoDB" id="9815894at2"/>
<evidence type="ECO:0000313" key="3">
    <source>
        <dbReference type="Proteomes" id="UP000006251"/>
    </source>
</evidence>
<dbReference type="SMART" id="SM00028">
    <property type="entry name" value="TPR"/>
    <property type="match status" value="8"/>
</dbReference>
<dbReference type="GO" id="GO:0016757">
    <property type="term" value="F:glycosyltransferase activity"/>
    <property type="evidence" value="ECO:0007669"/>
    <property type="project" value="UniProtKB-KW"/>
</dbReference>
<dbReference type="EC" id="2.4.1.-" evidence="2"/>
<dbReference type="Pfam" id="PF13432">
    <property type="entry name" value="TPR_16"/>
    <property type="match status" value="1"/>
</dbReference>
<feature type="repeat" description="TPR" evidence="1">
    <location>
        <begin position="39"/>
        <end position="72"/>
    </location>
</feature>
<evidence type="ECO:0000256" key="1">
    <source>
        <dbReference type="PROSITE-ProRule" id="PRU00339"/>
    </source>
</evidence>
<dbReference type="SUPFAM" id="SSF48452">
    <property type="entry name" value="TPR-like"/>
    <property type="match status" value="1"/>
</dbReference>
<feature type="repeat" description="TPR" evidence="1">
    <location>
        <begin position="73"/>
        <end position="106"/>
    </location>
</feature>
<sequence>MNQRVANQLQQGFQLLQNERLLDAQLIFEDILKHEPLNQHALNLLGVVFIQMQQAEKAIPLLERALTVNDKDAQTFSNLGLAYKDQHQFQDAEKAFNSSLSLNTQQPQTLNNLGNVLAAQDQHKQAVLAFDAALKIDANYPECLSNFAQSLKELGNLAIALKAIDHANHLVPNNSYFLNVKGEIQLAKIDYHNARQSFEKAIALDNYMPARINLSTALKQLGNYVKAKDCLQSAIEHEPNNSEAYNHLGVLQEQLGEFDSAANSFRIALTHTPNHASSFYQLAKLKNQILRIEEVDKITELLSDSSTPSVFKVSLFFALGVYYDKTKEYALAIKNYAYAQQIKAQKFPYNAKLTEQYRATVEGITLTTSADVSLAQIHSIFIIGMPRSGTSLAEQILASHSQVFGAGELGYINDLVKKAEQITNASYPYCLAKLSHSQRTEFGRQYKQRMLDTFGNHSFFTDKNPLNFNFVGFIKAILPDAKFVYCKRNPTDNCLSIFKLPFDDSQGYAHDLHALGHYYREHERLMAFWTSMYSKDITTVVYEEVVNDQPRITAQLLAFLSLDYEKSTERFYQTQRLVMTPSAEQVRQPIYRTSVDSWQKYGDVLQPLLQSLEQHRVNKYRE</sequence>
<evidence type="ECO:0000313" key="2">
    <source>
        <dbReference type="EMBL" id="GAC27656.1"/>
    </source>
</evidence>
<dbReference type="Pfam" id="PF13424">
    <property type="entry name" value="TPR_12"/>
    <property type="match status" value="1"/>
</dbReference>
<comment type="caution">
    <text evidence="2">The sequence shown here is derived from an EMBL/GenBank/DDBJ whole genome shotgun (WGS) entry which is preliminary data.</text>
</comment>
<proteinExistence type="predicted"/>
<keyword evidence="2" id="KW-0808">Transferase</keyword>
<keyword evidence="1" id="KW-0802">TPR repeat</keyword>
<organism evidence="2 3">
    <name type="scientific">Brumicola pallidula DSM 14239 = ACAM 615</name>
    <dbReference type="NCBI Taxonomy" id="1121922"/>
    <lineage>
        <taxon>Bacteria</taxon>
        <taxon>Pseudomonadati</taxon>
        <taxon>Pseudomonadota</taxon>
        <taxon>Gammaproteobacteria</taxon>
        <taxon>Alteromonadales</taxon>
        <taxon>Alteromonadaceae</taxon>
        <taxon>Brumicola</taxon>
    </lineage>
</organism>
<accession>K6YUI1</accession>
<dbReference type="Pfam" id="PF13181">
    <property type="entry name" value="TPR_8"/>
    <property type="match status" value="1"/>
</dbReference>
<dbReference type="InterPro" id="IPR019734">
    <property type="entry name" value="TPR_rpt"/>
</dbReference>
<dbReference type="RefSeq" id="WP_006009421.1">
    <property type="nucleotide sequence ID" value="NZ_AUAV01000008.1"/>
</dbReference>
<name>K6YUI1_9ALTE</name>
<dbReference type="PROSITE" id="PS50005">
    <property type="entry name" value="TPR"/>
    <property type="match status" value="5"/>
</dbReference>
<dbReference type="PANTHER" id="PTHR44998:SF1">
    <property type="entry name" value="UDP-N-ACETYLGLUCOSAMINE--PEPTIDE N-ACETYLGLUCOSAMINYLTRANSFERASE 110 KDA SUBUNIT"/>
    <property type="match status" value="1"/>
</dbReference>
<feature type="repeat" description="TPR" evidence="1">
    <location>
        <begin position="208"/>
        <end position="241"/>
    </location>
</feature>
<feature type="repeat" description="TPR" evidence="1">
    <location>
        <begin position="107"/>
        <end position="140"/>
    </location>
</feature>
<protein>
    <submittedName>
        <fullName evidence="2">Polypeptide N-acetylglucosaminyltransferase</fullName>
        <ecNumber evidence="2">2.4.1.-</ecNumber>
    </submittedName>
</protein>
<dbReference type="Gene3D" id="3.40.50.300">
    <property type="entry name" value="P-loop containing nucleotide triphosphate hydrolases"/>
    <property type="match status" value="1"/>
</dbReference>
<dbReference type="Gene3D" id="1.25.40.10">
    <property type="entry name" value="Tetratricopeptide repeat domain"/>
    <property type="match status" value="3"/>
</dbReference>
<dbReference type="AlphaFoldDB" id="K6YUI1"/>
<gene>
    <name evidence="2" type="ORF">GPAL_0776</name>
</gene>
<reference evidence="3" key="1">
    <citation type="journal article" date="2014" name="Environ. Microbiol.">
        <title>Comparative genomics of the marine bacterial genus Glaciecola reveals the high degree of genomic diversity and genomic characteristic for cold adaptation.</title>
        <authorList>
            <person name="Qin Q.L."/>
            <person name="Xie B.B."/>
            <person name="Yu Y."/>
            <person name="Shu Y.L."/>
            <person name="Rong J.C."/>
            <person name="Zhang Y.J."/>
            <person name="Zhao D.L."/>
            <person name="Chen X.L."/>
            <person name="Zhang X.Y."/>
            <person name="Chen B."/>
            <person name="Zhou B.C."/>
            <person name="Zhang Y.Z."/>
        </authorList>
    </citation>
    <scope>NUCLEOTIDE SEQUENCE [LARGE SCALE GENOMIC DNA]</scope>
    <source>
        <strain evidence="3">ACAM 615</strain>
    </source>
</reference>